<keyword evidence="2" id="KW-1185">Reference proteome</keyword>
<organism evidence="1 2">
    <name type="scientific">Paralysiella testudinis</name>
    <dbReference type="NCBI Taxonomy" id="2809020"/>
    <lineage>
        <taxon>Bacteria</taxon>
        <taxon>Pseudomonadati</taxon>
        <taxon>Pseudomonadota</taxon>
        <taxon>Betaproteobacteria</taxon>
        <taxon>Neisseriales</taxon>
        <taxon>Neisseriaceae</taxon>
        <taxon>Paralysiella</taxon>
    </lineage>
</organism>
<dbReference type="KEGG" id="ptes:JQU52_03805"/>
<dbReference type="RefSeq" id="WP_230339818.1">
    <property type="nucleotide sequence ID" value="NZ_CP069798.1"/>
</dbReference>
<evidence type="ECO:0000313" key="1">
    <source>
        <dbReference type="EMBL" id="QRQ82534.1"/>
    </source>
</evidence>
<dbReference type="Proteomes" id="UP000653156">
    <property type="component" value="Chromosome"/>
</dbReference>
<dbReference type="AlphaFoldDB" id="A0A892ZLS7"/>
<evidence type="ECO:0000313" key="2">
    <source>
        <dbReference type="Proteomes" id="UP000653156"/>
    </source>
</evidence>
<proteinExistence type="predicted"/>
<reference evidence="1" key="1">
    <citation type="submission" date="2021-02" db="EMBL/GenBank/DDBJ databases">
        <title>Neisseriaceae sp. 26B isolated from the cloaca of a Common Toad-headed Turtle (Mesoclemmys nasuta).</title>
        <authorList>
            <person name="Spergser J."/>
            <person name="Busse H.-J."/>
        </authorList>
    </citation>
    <scope>NUCLEOTIDE SEQUENCE</scope>
    <source>
        <strain evidence="1">26B</strain>
    </source>
</reference>
<sequence length="98" mass="11036">MKATLLKVKWNQGKTDNGTEYDYTRVLLQVPVYDNAKNEFGHDVMEAEYGLAADHHKLLGLKGKLPMLVEVDIMPQKKGSNIVQVIQRMEPVQPTAKA</sequence>
<protein>
    <submittedName>
        <fullName evidence="1">Uncharacterized protein</fullName>
    </submittedName>
</protein>
<gene>
    <name evidence="1" type="ORF">JQU52_03805</name>
</gene>
<accession>A0A892ZLS7</accession>
<name>A0A892ZLS7_9NEIS</name>
<dbReference type="EMBL" id="CP069798">
    <property type="protein sequence ID" value="QRQ82534.1"/>
    <property type="molecule type" value="Genomic_DNA"/>
</dbReference>